<dbReference type="EMBL" id="CP000230">
    <property type="protein sequence ID" value="ABC22668.1"/>
    <property type="molecule type" value="Genomic_DNA"/>
</dbReference>
<keyword evidence="7" id="KW-0812">Transmembrane</keyword>
<name>Q2RT77_RHORT</name>
<feature type="domain" description="M23ase beta-sheet core" evidence="8">
    <location>
        <begin position="353"/>
        <end position="447"/>
    </location>
</feature>
<keyword evidence="11" id="KW-1185">Reference proteome</keyword>
<gene>
    <name evidence="10" type="ordered locus">Rru_A1868</name>
</gene>
<dbReference type="InterPro" id="IPR011055">
    <property type="entry name" value="Dup_hybrid_motif"/>
</dbReference>
<evidence type="ECO:0000256" key="4">
    <source>
        <dbReference type="ARBA" id="ARBA00022801"/>
    </source>
</evidence>
<evidence type="ECO:0000259" key="8">
    <source>
        <dbReference type="Pfam" id="PF01551"/>
    </source>
</evidence>
<evidence type="ECO:0000256" key="1">
    <source>
        <dbReference type="ARBA" id="ARBA00001947"/>
    </source>
</evidence>
<dbReference type="Gene3D" id="2.70.70.10">
    <property type="entry name" value="Glucose Permease (Domain IIA)"/>
    <property type="match status" value="1"/>
</dbReference>
<dbReference type="InterPro" id="IPR050570">
    <property type="entry name" value="Cell_wall_metabolism_enzyme"/>
</dbReference>
<keyword evidence="7" id="KW-0472">Membrane</keyword>
<sequence>MSEFDPQDLHLSQVRRLLRRHFPDRHLMVRSDGAMRQFTVTGLHQIGLLVVALGFFGWVTYATVALVWMDDILSAKNERIDDARDAYKALLAEVGVYKEKVVEVTHSLQGNHAEFNRLLGTGETREVAAPTAAADGAGNGAGNGAAAGVAGGQDADFLKEQKRYDRERQTLMAQLATLQQGMEDLSKAKVLLTDFDGIELEMRKVVLQRDLALAENQDLLKKIRSMESTLLDMKDAQKRLVDRFGKMAQQRIGALEEDLSATGLDVASLLRRKGRRFQPVGGQGGPFLPVELPAVEDEPARDSLDRLNERLDRWGMLNALIFDLPLAAPLATSYRINSPFGVREDPVNGRLSRHEGLDMGAPMDTPVSATGPGKVVYAGWRGRYGRVVEIDHGMGLSTRYAHLRTIKVQLGQSVGRGDVIGALGNSGRSTGPHLHYEVRVNGNPRNPTVFLKAGKNVFEG</sequence>
<dbReference type="SUPFAM" id="SSF51261">
    <property type="entry name" value="Duplicated hybrid motif"/>
    <property type="match status" value="1"/>
</dbReference>
<evidence type="ECO:0000313" key="10">
    <source>
        <dbReference type="EMBL" id="ABC22668.1"/>
    </source>
</evidence>
<proteinExistence type="predicted"/>
<dbReference type="GO" id="GO:0046872">
    <property type="term" value="F:metal ion binding"/>
    <property type="evidence" value="ECO:0007669"/>
    <property type="project" value="UniProtKB-KW"/>
</dbReference>
<dbReference type="PANTHER" id="PTHR21666">
    <property type="entry name" value="PEPTIDASE-RELATED"/>
    <property type="match status" value="1"/>
</dbReference>
<dbReference type="HOGENOM" id="CLU_029425_2_1_5"/>
<evidence type="ECO:0000313" key="11">
    <source>
        <dbReference type="Proteomes" id="UP000001929"/>
    </source>
</evidence>
<dbReference type="KEGG" id="rru:Rru_A1868"/>
<accession>Q2RT77</accession>
<dbReference type="PhylomeDB" id="Q2RT77"/>
<feature type="transmembrane region" description="Helical" evidence="7">
    <location>
        <begin position="46"/>
        <end position="69"/>
    </location>
</feature>
<dbReference type="FunFam" id="2.70.70.10:FF:000006">
    <property type="entry name" value="M23 family peptidase"/>
    <property type="match status" value="1"/>
</dbReference>
<dbReference type="RefSeq" id="WP_011389621.1">
    <property type="nucleotide sequence ID" value="NC_007643.1"/>
</dbReference>
<dbReference type="EnsemblBacteria" id="ABC22668">
    <property type="protein sequence ID" value="ABC22668"/>
    <property type="gene ID" value="Rru_A1868"/>
</dbReference>
<evidence type="ECO:0000256" key="5">
    <source>
        <dbReference type="ARBA" id="ARBA00022833"/>
    </source>
</evidence>
<keyword evidence="4" id="KW-0378">Hydrolase</keyword>
<keyword evidence="5" id="KW-0862">Zinc</keyword>
<keyword evidence="7" id="KW-1133">Transmembrane helix</keyword>
<dbReference type="Pfam" id="PF19353">
    <property type="entry name" value="DUF5930"/>
    <property type="match status" value="1"/>
</dbReference>
<keyword evidence="6" id="KW-0482">Metalloprotease</keyword>
<keyword evidence="2" id="KW-0645">Protease</keyword>
<dbReference type="Proteomes" id="UP000001929">
    <property type="component" value="Chromosome"/>
</dbReference>
<reference evidence="10 11" key="1">
    <citation type="journal article" date="2011" name="Stand. Genomic Sci.">
        <title>Complete genome sequence of Rhodospirillum rubrum type strain (S1).</title>
        <authorList>
            <person name="Munk A.C."/>
            <person name="Copeland A."/>
            <person name="Lucas S."/>
            <person name="Lapidus A."/>
            <person name="Del Rio T.G."/>
            <person name="Barry K."/>
            <person name="Detter J.C."/>
            <person name="Hammon N."/>
            <person name="Israni S."/>
            <person name="Pitluck S."/>
            <person name="Brettin T."/>
            <person name="Bruce D."/>
            <person name="Han C."/>
            <person name="Tapia R."/>
            <person name="Gilna P."/>
            <person name="Schmutz J."/>
            <person name="Larimer F."/>
            <person name="Land M."/>
            <person name="Kyrpides N.C."/>
            <person name="Mavromatis K."/>
            <person name="Richardson P."/>
            <person name="Rohde M."/>
            <person name="Goker M."/>
            <person name="Klenk H.P."/>
            <person name="Zhang Y."/>
            <person name="Roberts G.P."/>
            <person name="Reslewic S."/>
            <person name="Schwartz D.C."/>
        </authorList>
    </citation>
    <scope>NUCLEOTIDE SEQUENCE [LARGE SCALE GENOMIC DNA]</scope>
    <source>
        <strain evidence="11">ATCC 11170 / ATH 1.1.1 / DSM 467 / LMG 4362 / NCIMB 8255 / S1</strain>
    </source>
</reference>
<dbReference type="eggNOG" id="COG0739">
    <property type="taxonomic scope" value="Bacteria"/>
</dbReference>
<comment type="cofactor">
    <cofactor evidence="1">
        <name>Zn(2+)</name>
        <dbReference type="ChEBI" id="CHEBI:29105"/>
    </cofactor>
</comment>
<dbReference type="Pfam" id="PF01551">
    <property type="entry name" value="Peptidase_M23"/>
    <property type="match status" value="1"/>
</dbReference>
<dbReference type="PANTHER" id="PTHR21666:SF288">
    <property type="entry name" value="CELL DIVISION PROTEIN YTFB"/>
    <property type="match status" value="1"/>
</dbReference>
<feature type="domain" description="DUF5930" evidence="9">
    <location>
        <begin position="159"/>
        <end position="335"/>
    </location>
</feature>
<dbReference type="GO" id="GO:0006508">
    <property type="term" value="P:proteolysis"/>
    <property type="evidence" value="ECO:0007669"/>
    <property type="project" value="UniProtKB-KW"/>
</dbReference>
<dbReference type="STRING" id="269796.Rru_A1868"/>
<dbReference type="GO" id="GO:0004222">
    <property type="term" value="F:metalloendopeptidase activity"/>
    <property type="evidence" value="ECO:0007669"/>
    <property type="project" value="TreeGrafter"/>
</dbReference>
<dbReference type="InterPro" id="IPR016047">
    <property type="entry name" value="M23ase_b-sheet_dom"/>
</dbReference>
<evidence type="ECO:0000256" key="2">
    <source>
        <dbReference type="ARBA" id="ARBA00022670"/>
    </source>
</evidence>
<dbReference type="AlphaFoldDB" id="Q2RT77"/>
<dbReference type="InterPro" id="IPR045974">
    <property type="entry name" value="DUF5930"/>
</dbReference>
<evidence type="ECO:0000256" key="6">
    <source>
        <dbReference type="ARBA" id="ARBA00023049"/>
    </source>
</evidence>
<protein>
    <submittedName>
        <fullName evidence="10">Peptidase M23B</fullName>
    </submittedName>
</protein>
<dbReference type="CDD" id="cd12797">
    <property type="entry name" value="M23_peptidase"/>
    <property type="match status" value="1"/>
</dbReference>
<keyword evidence="3" id="KW-0479">Metal-binding</keyword>
<evidence type="ECO:0000256" key="3">
    <source>
        <dbReference type="ARBA" id="ARBA00022723"/>
    </source>
</evidence>
<evidence type="ECO:0000259" key="9">
    <source>
        <dbReference type="Pfam" id="PF19353"/>
    </source>
</evidence>
<organism evidence="10 11">
    <name type="scientific">Rhodospirillum rubrum (strain ATCC 11170 / ATH 1.1.1 / DSM 467 / LMG 4362 / NCIMB 8255 / S1)</name>
    <dbReference type="NCBI Taxonomy" id="269796"/>
    <lineage>
        <taxon>Bacteria</taxon>
        <taxon>Pseudomonadati</taxon>
        <taxon>Pseudomonadota</taxon>
        <taxon>Alphaproteobacteria</taxon>
        <taxon>Rhodospirillales</taxon>
        <taxon>Rhodospirillaceae</taxon>
        <taxon>Rhodospirillum</taxon>
    </lineage>
</organism>
<evidence type="ECO:0000256" key="7">
    <source>
        <dbReference type="SAM" id="Phobius"/>
    </source>
</evidence>
<dbReference type="PATRIC" id="fig|269796.9.peg.1946"/>